<organism evidence="2 3">
    <name type="scientific">Mucilaginibacter ginsenosidivorax</name>
    <dbReference type="NCBI Taxonomy" id="862126"/>
    <lineage>
        <taxon>Bacteria</taxon>
        <taxon>Pseudomonadati</taxon>
        <taxon>Bacteroidota</taxon>
        <taxon>Sphingobacteriia</taxon>
        <taxon>Sphingobacteriales</taxon>
        <taxon>Sphingobacteriaceae</taxon>
        <taxon>Mucilaginibacter</taxon>
    </lineage>
</organism>
<accession>A0A5B8W4R2</accession>
<keyword evidence="1" id="KW-0812">Transmembrane</keyword>
<evidence type="ECO:0000313" key="3">
    <source>
        <dbReference type="Proteomes" id="UP000321362"/>
    </source>
</evidence>
<dbReference type="EMBL" id="CP042437">
    <property type="protein sequence ID" value="QEC78661.1"/>
    <property type="molecule type" value="Genomic_DNA"/>
</dbReference>
<dbReference type="AlphaFoldDB" id="A0A5B8W4R2"/>
<keyword evidence="3" id="KW-1185">Reference proteome</keyword>
<dbReference type="RefSeq" id="WP_147057514.1">
    <property type="nucleotide sequence ID" value="NZ_CP042437.1"/>
</dbReference>
<evidence type="ECO:0000256" key="1">
    <source>
        <dbReference type="SAM" id="Phobius"/>
    </source>
</evidence>
<keyword evidence="1" id="KW-0472">Membrane</keyword>
<name>A0A5B8W4R2_9SPHI</name>
<feature type="transmembrane region" description="Helical" evidence="1">
    <location>
        <begin position="120"/>
        <end position="145"/>
    </location>
</feature>
<dbReference type="OrthoDB" id="983172at2"/>
<evidence type="ECO:0000313" key="2">
    <source>
        <dbReference type="EMBL" id="QEC78661.1"/>
    </source>
</evidence>
<feature type="transmembrane region" description="Helical" evidence="1">
    <location>
        <begin position="20"/>
        <end position="43"/>
    </location>
</feature>
<dbReference type="Proteomes" id="UP000321362">
    <property type="component" value="Chromosome"/>
</dbReference>
<dbReference type="KEGG" id="mgk:FSB76_22935"/>
<proteinExistence type="predicted"/>
<keyword evidence="1" id="KW-1133">Transmembrane helix</keyword>
<protein>
    <submittedName>
        <fullName evidence="2">Uncharacterized protein</fullName>
    </submittedName>
</protein>
<feature type="transmembrane region" description="Helical" evidence="1">
    <location>
        <begin position="82"/>
        <end position="99"/>
    </location>
</feature>
<reference evidence="2 3" key="1">
    <citation type="journal article" date="2013" name="J. Microbiol.">
        <title>Mucilaginibacter ginsenosidivorax sp. nov., with ginsenoside converting activity isolated from sediment.</title>
        <authorList>
            <person name="Kim J.K."/>
            <person name="Choi T.E."/>
            <person name="Liu Q.M."/>
            <person name="Park H.Y."/>
            <person name="Yi T.H."/>
            <person name="Yoon M.H."/>
            <person name="Kim S.C."/>
            <person name="Im W.T."/>
        </authorList>
    </citation>
    <scope>NUCLEOTIDE SEQUENCE [LARGE SCALE GENOMIC DNA]</scope>
    <source>
        <strain evidence="2 3">KHI28</strain>
    </source>
</reference>
<feature type="transmembrane region" description="Helical" evidence="1">
    <location>
        <begin position="55"/>
        <end position="76"/>
    </location>
</feature>
<sequence length="146" mass="15902">MEILEQEEKSLFVDVTSQKIYTLRSIQVATFLGGPIIAGYLISENYRAFNEDKKSKIAIVLGVLATIVLFGVIFMLPDTKKVPTYIIPLAYSWAAYILVQQLMGAQMKAHFSAGGGVYTIWRALLASLIGLAVTVAGVFVTLLVVG</sequence>
<gene>
    <name evidence="2" type="ORF">FSB76_22935</name>
</gene>